<dbReference type="Proteomes" id="UP000180246">
    <property type="component" value="Unassembled WGS sequence"/>
</dbReference>
<dbReference type="Gene3D" id="3.40.50.300">
    <property type="entry name" value="P-loop containing nucleotide triphosphate hydrolases"/>
    <property type="match status" value="1"/>
</dbReference>
<dbReference type="InterPro" id="IPR049945">
    <property type="entry name" value="AAA_22"/>
</dbReference>
<proteinExistence type="predicted"/>
<dbReference type="RefSeq" id="WP_083415477.1">
    <property type="nucleotide sequence ID" value="NZ_JRYB01000001.1"/>
</dbReference>
<dbReference type="EMBL" id="JRYB01000001">
    <property type="protein sequence ID" value="OIJ42528.1"/>
    <property type="molecule type" value="Genomic_DNA"/>
</dbReference>
<feature type="domain" description="ORC1/DEAH AAA+ ATPase" evidence="1">
    <location>
        <begin position="57"/>
        <end position="190"/>
    </location>
</feature>
<dbReference type="GO" id="GO:0016887">
    <property type="term" value="F:ATP hydrolysis activity"/>
    <property type="evidence" value="ECO:0007669"/>
    <property type="project" value="InterPro"/>
</dbReference>
<dbReference type="SUPFAM" id="SSF52540">
    <property type="entry name" value="P-loop containing nucleoside triphosphate hydrolases"/>
    <property type="match status" value="1"/>
</dbReference>
<organism evidence="2 3">
    <name type="scientific">Massilia timonae</name>
    <dbReference type="NCBI Taxonomy" id="47229"/>
    <lineage>
        <taxon>Bacteria</taxon>
        <taxon>Pseudomonadati</taxon>
        <taxon>Pseudomonadota</taxon>
        <taxon>Betaproteobacteria</taxon>
        <taxon>Burkholderiales</taxon>
        <taxon>Oxalobacteraceae</taxon>
        <taxon>Telluria group</taxon>
        <taxon>Massilia</taxon>
    </lineage>
</organism>
<accession>A0A1S2NBU0</accession>
<reference evidence="2 3" key="1">
    <citation type="submission" date="2014-10" db="EMBL/GenBank/DDBJ databases">
        <authorList>
            <person name="Seo M.-J."/>
            <person name="Seok Y.J."/>
            <person name="Cha I.-T."/>
        </authorList>
    </citation>
    <scope>NUCLEOTIDE SEQUENCE [LARGE SCALE GENOMIC DNA]</scope>
    <source>
        <strain evidence="2 3">NEU</strain>
    </source>
</reference>
<dbReference type="InterPro" id="IPR027417">
    <property type="entry name" value="P-loop_NTPase"/>
</dbReference>
<sequence length="340" mass="38258">MKDQFTAMSREEVLSNEGRKELFNSHPLITGSVLLPTAPIREVATMARKSCLLRESGLVFIGKSGVGKSCALEMIESTLREQFPRVAIYRHDTHNQSIPSIRAFFKHFLATVGHHNVRGETFDLRAILVNSLIDSARLHGERMILLLVDEANAMDVTDFDFLKDVYNDLAQENVKLVTILIGQDPEFSQLVDKLIRMQRLDLIGRFAIRIVPFRAYRGSHDLEEIFEGIDNQIFPFGTGVTWTEFFFPLAYAAGFRLKNQVSSFLSSIETSKPAGLKLGSEIPARQMFSAVRSYLTDLVLFDEPGMIVPEGAWEAAIEYAALTKAMAYMSARKGNTRIRT</sequence>
<evidence type="ECO:0000313" key="2">
    <source>
        <dbReference type="EMBL" id="OIJ42528.1"/>
    </source>
</evidence>
<dbReference type="AlphaFoldDB" id="A0A1S2NBU0"/>
<gene>
    <name evidence="2" type="ORF">LO55_4163</name>
</gene>
<name>A0A1S2NBU0_9BURK</name>
<evidence type="ECO:0000259" key="1">
    <source>
        <dbReference type="Pfam" id="PF13401"/>
    </source>
</evidence>
<dbReference type="Pfam" id="PF13401">
    <property type="entry name" value="AAA_22"/>
    <property type="match status" value="1"/>
</dbReference>
<comment type="caution">
    <text evidence="2">The sequence shown here is derived from an EMBL/GenBank/DDBJ whole genome shotgun (WGS) entry which is preliminary data.</text>
</comment>
<evidence type="ECO:0000313" key="3">
    <source>
        <dbReference type="Proteomes" id="UP000180246"/>
    </source>
</evidence>
<protein>
    <submittedName>
        <fullName evidence="2">AAA domain protein</fullName>
    </submittedName>
</protein>